<dbReference type="Proteomes" id="UP000027219">
    <property type="component" value="Unassembled WGS sequence"/>
</dbReference>
<organism evidence="1 2">
    <name type="scientific">Vibrio fortis</name>
    <dbReference type="NCBI Taxonomy" id="212667"/>
    <lineage>
        <taxon>Bacteria</taxon>
        <taxon>Pseudomonadati</taxon>
        <taxon>Pseudomonadota</taxon>
        <taxon>Gammaproteobacteria</taxon>
        <taxon>Vibrionales</taxon>
        <taxon>Vibrionaceae</taxon>
        <taxon>Vibrio</taxon>
    </lineage>
</organism>
<protein>
    <submittedName>
        <fullName evidence="1">Uncharacterized protein</fullName>
    </submittedName>
</protein>
<dbReference type="EMBL" id="JFFR01000013">
    <property type="protein sequence ID" value="KDN28994.1"/>
    <property type="molecule type" value="Genomic_DNA"/>
</dbReference>
<accession>A0A066UXQ6</accession>
<name>A0A066UXQ6_9VIBR</name>
<comment type="caution">
    <text evidence="1">The sequence shown here is derived from an EMBL/GenBank/DDBJ whole genome shotgun (WGS) entry which is preliminary data.</text>
</comment>
<dbReference type="AlphaFoldDB" id="A0A066UXQ6"/>
<reference evidence="1 2" key="1">
    <citation type="submission" date="2014-02" db="EMBL/GenBank/DDBJ databases">
        <title>Vibrio fortis Dalian14 Genome Sequencing.</title>
        <authorList>
            <person name="Wang Y."/>
            <person name="Song L."/>
            <person name="Liu G."/>
            <person name="Ding J."/>
        </authorList>
    </citation>
    <scope>NUCLEOTIDE SEQUENCE [LARGE SCALE GENOMIC DNA]</scope>
    <source>
        <strain evidence="1 2">Dalian14</strain>
    </source>
</reference>
<evidence type="ECO:0000313" key="1">
    <source>
        <dbReference type="EMBL" id="KDN28994.1"/>
    </source>
</evidence>
<keyword evidence="2" id="KW-1185">Reference proteome</keyword>
<evidence type="ECO:0000313" key="2">
    <source>
        <dbReference type="Proteomes" id="UP000027219"/>
    </source>
</evidence>
<gene>
    <name evidence="1" type="ORF">VFDL14_22855</name>
</gene>
<proteinExistence type="predicted"/>
<sequence>MVGLLARGYNYAKNHLKDFANNVSFSHTVENAIPNAYLKILMNIFSSLSVSAQKEITNEIE</sequence>